<accession>A0AAE9WBF0</accession>
<dbReference type="GO" id="GO:0030139">
    <property type="term" value="C:endocytic vesicle"/>
    <property type="evidence" value="ECO:0007669"/>
    <property type="project" value="TreeGrafter"/>
</dbReference>
<evidence type="ECO:0000259" key="3">
    <source>
        <dbReference type="PROSITE" id="PS51072"/>
    </source>
</evidence>
<dbReference type="GO" id="GO:0005886">
    <property type="term" value="C:plasma membrane"/>
    <property type="evidence" value="ECO:0007669"/>
    <property type="project" value="TreeGrafter"/>
</dbReference>
<dbReference type="Proteomes" id="UP001212411">
    <property type="component" value="Chromosome 1"/>
</dbReference>
<feature type="compositionally biased region" description="Basic and acidic residues" evidence="2">
    <location>
        <begin position="352"/>
        <end position="363"/>
    </location>
</feature>
<dbReference type="GO" id="GO:0005938">
    <property type="term" value="C:cell cortex"/>
    <property type="evidence" value="ECO:0007669"/>
    <property type="project" value="UniProtKB-ARBA"/>
</dbReference>
<dbReference type="PROSITE" id="PS51072">
    <property type="entry name" value="MHD"/>
    <property type="match status" value="1"/>
</dbReference>
<dbReference type="PANTHER" id="PTHR23065">
    <property type="entry name" value="PROLINE-SERINE-THREONINE PHOSPHATASE INTERACTING PROTEIN 1"/>
    <property type="match status" value="1"/>
</dbReference>
<dbReference type="KEGG" id="som:SOMG_01050"/>
<evidence type="ECO:0000256" key="2">
    <source>
        <dbReference type="SAM" id="MobiDB-lite"/>
    </source>
</evidence>
<dbReference type="EMBL" id="CP115611">
    <property type="protein sequence ID" value="WBW72820.1"/>
    <property type="molecule type" value="Genomic_DNA"/>
</dbReference>
<dbReference type="Gene3D" id="1.20.1270.60">
    <property type="entry name" value="Arfaptin homology (AH) domain/BAR domain"/>
    <property type="match status" value="1"/>
</dbReference>
<gene>
    <name evidence="4" type="primary">syp1</name>
    <name evidence="4" type="ORF">SOMG_01050</name>
</gene>
<feature type="compositionally biased region" description="Low complexity" evidence="2">
    <location>
        <begin position="273"/>
        <end position="291"/>
    </location>
</feature>
<feature type="region of interest" description="Disordered" evidence="2">
    <location>
        <begin position="230"/>
        <end position="479"/>
    </location>
</feature>
<dbReference type="AlphaFoldDB" id="A0AAE9WBF0"/>
<name>A0AAE9WBF0_9SCHI</name>
<dbReference type="GO" id="GO:0006897">
    <property type="term" value="P:endocytosis"/>
    <property type="evidence" value="ECO:0007669"/>
    <property type="project" value="UniProtKB-KW"/>
</dbReference>
<feature type="compositionally biased region" description="Low complexity" evidence="2">
    <location>
        <begin position="415"/>
        <end position="428"/>
    </location>
</feature>
<dbReference type="InterPro" id="IPR028565">
    <property type="entry name" value="MHD"/>
</dbReference>
<feature type="domain" description="MHD" evidence="3">
    <location>
        <begin position="507"/>
        <end position="761"/>
    </location>
</feature>
<dbReference type="SUPFAM" id="SSF103657">
    <property type="entry name" value="BAR/IMD domain-like"/>
    <property type="match status" value="1"/>
</dbReference>
<evidence type="ECO:0000256" key="1">
    <source>
        <dbReference type="ARBA" id="ARBA00022583"/>
    </source>
</evidence>
<feature type="compositionally biased region" description="Low complexity" evidence="2">
    <location>
        <begin position="447"/>
        <end position="462"/>
    </location>
</feature>
<sequence length="770" mass="85342">MESLTKTEYVTAVLSNCSPKDSMSLYRQRLEQVRSDNDVLGYWIRERTEIEKQYSMNLHKLAMSMQNTKSQSMSFHDAWQQLEAETLETAKYSNQMTHQMGSQIYKPLVEYYTSSPQTAAVRELAERLTNIANEISPNQGLTKISKSLKSDTLNSRANWDAEAPLAFEKLQNLDEEHLLMLKQVYSSIASLQSDACASHQNLLSKSMEVYMELPIENEIKKFSESAMLVTEPSSNLGTPSSLLSSTEDKPKEHGREGNLKSRVTTLFRRKTIAKNSNRSSPKSPKSPRASKLGNLFGKQGKDPNKESKRLASSPAANSSVPSLSEQSHTSSFARPVHDFRVNHGASEDETEETIRPNVSDRNRLSPSLDRPDLYGQNNISSQKIDKSVQKPEPVIGTERMEKNDTPFSDPGDFEPANPSSPSAIPSTPQIESKQVPGSDKTAIDNVSSTLRRNTSLSRYRSLGRANNSTSTDQLNDLNSLPNLSTLSLQSLNRQESLPGWLPELPKTAGLSAAIVETFSGELTDSGLLHPSCFGTVYLKYTPNIGQFGKIVGIQLASGFPLSIKMQDEERVQPSSSHDCFQLATGKLETPNPALTYDLQLDSVNGARSIPLTVVQKWKHEETASSMIAFVKPNAAWKDLGNTLSLQKLVMTVYLGENIIVKGCQSSPAGEFSRKTSKLKLYFSEITVPSSGFKVLAHFDVSPSTAIRKPVIGLHFTMNDKSNDAGLVKLLERPEFESPNSSHRSVLETAYEQKAVPTFYISQIRDCIFYA</sequence>
<dbReference type="GO" id="GO:0032185">
    <property type="term" value="P:septin cytoskeleton organization"/>
    <property type="evidence" value="ECO:0007669"/>
    <property type="project" value="TreeGrafter"/>
</dbReference>
<dbReference type="GeneID" id="80874532"/>
<protein>
    <submittedName>
        <fullName evidence="4">F-BAR domain protein Syp1</fullName>
    </submittedName>
</protein>
<keyword evidence="5" id="KW-1185">Reference proteome</keyword>
<reference evidence="4 5" key="1">
    <citation type="journal article" date="2023" name="G3 (Bethesda)">
        <title>A high-quality reference genome for the fission yeast Schizosaccharomyces osmophilus.</title>
        <authorList>
            <person name="Jia G.S."/>
            <person name="Zhang W.C."/>
            <person name="Liang Y."/>
            <person name="Liu X.H."/>
            <person name="Rhind N."/>
            <person name="Pidoux A."/>
            <person name="Brysch-Herzberg M."/>
            <person name="Du L.L."/>
        </authorList>
    </citation>
    <scope>NUCLEOTIDE SEQUENCE [LARGE SCALE GENOMIC DNA]</scope>
    <source>
        <strain evidence="4 5">CBS 15793</strain>
    </source>
</reference>
<dbReference type="GO" id="GO:0032153">
    <property type="term" value="C:cell division site"/>
    <property type="evidence" value="ECO:0007669"/>
    <property type="project" value="TreeGrafter"/>
</dbReference>
<dbReference type="InterPro" id="IPR001060">
    <property type="entry name" value="FCH_dom"/>
</dbReference>
<dbReference type="Pfam" id="PF00611">
    <property type="entry name" value="FCH"/>
    <property type="match status" value="1"/>
</dbReference>
<dbReference type="PANTHER" id="PTHR23065:SF54">
    <property type="entry name" value="SUPPRESSOR OF YEAST PROFILIN DELETION"/>
    <property type="match status" value="1"/>
</dbReference>
<dbReference type="InterPro" id="IPR027267">
    <property type="entry name" value="AH/BAR_dom_sf"/>
</dbReference>
<keyword evidence="1" id="KW-0254">Endocytosis</keyword>
<dbReference type="RefSeq" id="XP_056037063.1">
    <property type="nucleotide sequence ID" value="XM_056179843.1"/>
</dbReference>
<dbReference type="InterPro" id="IPR018808">
    <property type="entry name" value="Muniscin_C"/>
</dbReference>
<feature type="compositionally biased region" description="Polar residues" evidence="2">
    <location>
        <begin position="464"/>
        <end position="473"/>
    </location>
</feature>
<feature type="compositionally biased region" description="Low complexity" evidence="2">
    <location>
        <begin position="310"/>
        <end position="324"/>
    </location>
</feature>
<feature type="compositionally biased region" description="Basic and acidic residues" evidence="2">
    <location>
        <begin position="299"/>
        <end position="309"/>
    </location>
</feature>
<evidence type="ECO:0000313" key="4">
    <source>
        <dbReference type="EMBL" id="WBW72820.1"/>
    </source>
</evidence>
<proteinExistence type="predicted"/>
<organism evidence="4 5">
    <name type="scientific">Schizosaccharomyces osmophilus</name>
    <dbReference type="NCBI Taxonomy" id="2545709"/>
    <lineage>
        <taxon>Eukaryota</taxon>
        <taxon>Fungi</taxon>
        <taxon>Dikarya</taxon>
        <taxon>Ascomycota</taxon>
        <taxon>Taphrinomycotina</taxon>
        <taxon>Schizosaccharomycetes</taxon>
        <taxon>Schizosaccharomycetales</taxon>
        <taxon>Schizosaccharomycetaceae</taxon>
        <taxon>Schizosaccharomyces</taxon>
    </lineage>
</organism>
<dbReference type="Pfam" id="PF10291">
    <property type="entry name" value="muHD"/>
    <property type="match status" value="1"/>
</dbReference>
<feature type="compositionally biased region" description="Polar residues" evidence="2">
    <location>
        <begin position="231"/>
        <end position="245"/>
    </location>
</feature>
<feature type="compositionally biased region" description="Basic and acidic residues" evidence="2">
    <location>
        <begin position="246"/>
        <end position="259"/>
    </location>
</feature>
<evidence type="ECO:0000313" key="5">
    <source>
        <dbReference type="Proteomes" id="UP001212411"/>
    </source>
</evidence>